<accession>A0A2I0JNK3</accession>
<name>A0A2I0JNK3_PUNGR</name>
<proteinExistence type="predicted"/>
<comment type="caution">
    <text evidence="1">The sequence shown here is derived from an EMBL/GenBank/DDBJ whole genome shotgun (WGS) entry which is preliminary data.</text>
</comment>
<dbReference type="EMBL" id="PGOL01001537">
    <property type="protein sequence ID" value="PKI57096.1"/>
    <property type="molecule type" value="Genomic_DNA"/>
</dbReference>
<evidence type="ECO:0000313" key="2">
    <source>
        <dbReference type="Proteomes" id="UP000233551"/>
    </source>
</evidence>
<dbReference type="Proteomes" id="UP000233551">
    <property type="component" value="Unassembled WGS sequence"/>
</dbReference>
<protein>
    <submittedName>
        <fullName evidence="1">Uncharacterized protein</fullName>
    </submittedName>
</protein>
<gene>
    <name evidence="1" type="ORF">CRG98_022600</name>
</gene>
<evidence type="ECO:0000313" key="1">
    <source>
        <dbReference type="EMBL" id="PKI57096.1"/>
    </source>
</evidence>
<keyword evidence="2" id="KW-1185">Reference proteome</keyword>
<organism evidence="1 2">
    <name type="scientific">Punica granatum</name>
    <name type="common">Pomegranate</name>
    <dbReference type="NCBI Taxonomy" id="22663"/>
    <lineage>
        <taxon>Eukaryota</taxon>
        <taxon>Viridiplantae</taxon>
        <taxon>Streptophyta</taxon>
        <taxon>Embryophyta</taxon>
        <taxon>Tracheophyta</taxon>
        <taxon>Spermatophyta</taxon>
        <taxon>Magnoliopsida</taxon>
        <taxon>eudicotyledons</taxon>
        <taxon>Gunneridae</taxon>
        <taxon>Pentapetalae</taxon>
        <taxon>rosids</taxon>
        <taxon>malvids</taxon>
        <taxon>Myrtales</taxon>
        <taxon>Lythraceae</taxon>
        <taxon>Punica</taxon>
    </lineage>
</organism>
<sequence>MDRVGSDRLLEGETARKSCRTRLERWAKWAELLGWTYETRKWAESQGNGPSPISEERSGSGGAAVSRLRAAVLAPERLNDGTRGRERWLWTLPTLRRDFGQFGENRENRDLGISGPAGIAGSWRALPSPCPTCPNLSFFFFIFKKKGRRVTGSRSTLPGLAPPTRFI</sequence>
<reference evidence="1 2" key="1">
    <citation type="submission" date="2017-11" db="EMBL/GenBank/DDBJ databases">
        <title>De-novo sequencing of pomegranate (Punica granatum L.) genome.</title>
        <authorList>
            <person name="Akparov Z."/>
            <person name="Amiraslanov A."/>
            <person name="Hajiyeva S."/>
            <person name="Abbasov M."/>
            <person name="Kaur K."/>
            <person name="Hamwieh A."/>
            <person name="Solovyev V."/>
            <person name="Salamov A."/>
            <person name="Braich B."/>
            <person name="Kosarev P."/>
            <person name="Mahmoud A."/>
            <person name="Hajiyev E."/>
            <person name="Babayeva S."/>
            <person name="Izzatullayeva V."/>
            <person name="Mammadov A."/>
            <person name="Mammadov A."/>
            <person name="Sharifova S."/>
            <person name="Ojaghi J."/>
            <person name="Eynullazada K."/>
            <person name="Bayramov B."/>
            <person name="Abdulazimova A."/>
            <person name="Shahmuradov I."/>
        </authorList>
    </citation>
    <scope>NUCLEOTIDE SEQUENCE [LARGE SCALE GENOMIC DNA]</scope>
    <source>
        <strain evidence="2">cv. AG2017</strain>
        <tissue evidence="1">Leaf</tissue>
    </source>
</reference>
<dbReference type="AlphaFoldDB" id="A0A2I0JNK3"/>